<feature type="transmembrane region" description="Helical" evidence="6">
    <location>
        <begin position="206"/>
        <end position="225"/>
    </location>
</feature>
<keyword evidence="8" id="KW-1185">Reference proteome</keyword>
<name>A0A0R1ZGY8_9LACO</name>
<feature type="transmembrane region" description="Helical" evidence="6">
    <location>
        <begin position="43"/>
        <end position="65"/>
    </location>
</feature>
<feature type="transmembrane region" description="Helical" evidence="6">
    <location>
        <begin position="7"/>
        <end position="31"/>
    </location>
</feature>
<gene>
    <name evidence="7" type="ORF">FC64_GL000668</name>
</gene>
<dbReference type="InterPro" id="IPR051598">
    <property type="entry name" value="TSUP/Inactive_protease-like"/>
</dbReference>
<sequence length="258" mass="27352">MTYLLYGILIIIGLITGGITSLVGASAVTLIVPTLSMLFHVDVHTAIGTSLFVDIVTSIVVSYNYYRKGHVELKSGLWIAVASIIGAQIGANIANQTKGVTLSGLFGVLLIFSGISQLRKTKKGKQKPKKKINFKHQWTEILTAILIGIGIGIISGIFGAGGGVMILLALVIILGYPMHTAVGTSTLIMAITAFSSDVGYFTHGHINFLYGVLLAIGAVIGGMLGSKYANKINDQKLAVFLDLFFIIIGIIMLLQMVG</sequence>
<keyword evidence="6" id="KW-1003">Cell membrane</keyword>
<proteinExistence type="inferred from homology"/>
<evidence type="ECO:0000313" key="7">
    <source>
        <dbReference type="EMBL" id="KRM52244.1"/>
    </source>
</evidence>
<comment type="caution">
    <text evidence="7">The sequence shown here is derived from an EMBL/GenBank/DDBJ whole genome shotgun (WGS) entry which is preliminary data.</text>
</comment>
<evidence type="ECO:0000256" key="1">
    <source>
        <dbReference type="ARBA" id="ARBA00004141"/>
    </source>
</evidence>
<dbReference type="Proteomes" id="UP000051291">
    <property type="component" value="Unassembled WGS sequence"/>
</dbReference>
<evidence type="ECO:0000256" key="6">
    <source>
        <dbReference type="RuleBase" id="RU363041"/>
    </source>
</evidence>
<evidence type="ECO:0000313" key="8">
    <source>
        <dbReference type="Proteomes" id="UP000051291"/>
    </source>
</evidence>
<protein>
    <recommendedName>
        <fullName evidence="6">Probable membrane transporter protein</fullName>
    </recommendedName>
</protein>
<feature type="transmembrane region" description="Helical" evidence="6">
    <location>
        <begin position="237"/>
        <end position="257"/>
    </location>
</feature>
<dbReference type="EMBL" id="AYYZ01000025">
    <property type="protein sequence ID" value="KRM52244.1"/>
    <property type="molecule type" value="Genomic_DNA"/>
</dbReference>
<organism evidence="7 8">
    <name type="scientific">Ligilactobacillus araffinosus DSM 20653</name>
    <dbReference type="NCBI Taxonomy" id="1423820"/>
    <lineage>
        <taxon>Bacteria</taxon>
        <taxon>Bacillati</taxon>
        <taxon>Bacillota</taxon>
        <taxon>Bacilli</taxon>
        <taxon>Lactobacillales</taxon>
        <taxon>Lactobacillaceae</taxon>
        <taxon>Ligilactobacillus</taxon>
    </lineage>
</organism>
<feature type="transmembrane region" description="Helical" evidence="6">
    <location>
        <begin position="164"/>
        <end position="194"/>
    </location>
</feature>
<feature type="transmembrane region" description="Helical" evidence="6">
    <location>
        <begin position="100"/>
        <end position="118"/>
    </location>
</feature>
<feature type="transmembrane region" description="Helical" evidence="6">
    <location>
        <begin position="138"/>
        <end position="158"/>
    </location>
</feature>
<comment type="subcellular location">
    <subcellularLocation>
        <location evidence="6">Cell membrane</location>
        <topology evidence="6">Multi-pass membrane protein</topology>
    </subcellularLocation>
    <subcellularLocation>
        <location evidence="1">Membrane</location>
        <topology evidence="1">Multi-pass membrane protein</topology>
    </subcellularLocation>
</comment>
<dbReference type="PANTHER" id="PTHR43701">
    <property type="entry name" value="MEMBRANE TRANSPORTER PROTEIN MJ0441-RELATED"/>
    <property type="match status" value="1"/>
</dbReference>
<dbReference type="RefSeq" id="WP_057906602.1">
    <property type="nucleotide sequence ID" value="NZ_AYYZ01000025.1"/>
</dbReference>
<dbReference type="PANTHER" id="PTHR43701:SF2">
    <property type="entry name" value="MEMBRANE TRANSPORTER PROTEIN YJNA-RELATED"/>
    <property type="match status" value="1"/>
</dbReference>
<dbReference type="STRING" id="1423820.FC64_GL000668"/>
<accession>A0A0R1ZGY8</accession>
<keyword evidence="3 6" id="KW-0812">Transmembrane</keyword>
<evidence type="ECO:0000256" key="4">
    <source>
        <dbReference type="ARBA" id="ARBA00022989"/>
    </source>
</evidence>
<keyword evidence="4 6" id="KW-1133">Transmembrane helix</keyword>
<reference evidence="7 8" key="1">
    <citation type="journal article" date="2015" name="Genome Announc.">
        <title>Expanding the biotechnology potential of lactobacilli through comparative genomics of 213 strains and associated genera.</title>
        <authorList>
            <person name="Sun Z."/>
            <person name="Harris H.M."/>
            <person name="McCann A."/>
            <person name="Guo C."/>
            <person name="Argimon S."/>
            <person name="Zhang W."/>
            <person name="Yang X."/>
            <person name="Jeffery I.B."/>
            <person name="Cooney J.C."/>
            <person name="Kagawa T.F."/>
            <person name="Liu W."/>
            <person name="Song Y."/>
            <person name="Salvetti E."/>
            <person name="Wrobel A."/>
            <person name="Rasinkangas P."/>
            <person name="Parkhill J."/>
            <person name="Rea M.C."/>
            <person name="O'Sullivan O."/>
            <person name="Ritari J."/>
            <person name="Douillard F.P."/>
            <person name="Paul Ross R."/>
            <person name="Yang R."/>
            <person name="Briner A.E."/>
            <person name="Felis G.E."/>
            <person name="de Vos W.M."/>
            <person name="Barrangou R."/>
            <person name="Klaenhammer T.R."/>
            <person name="Caufield P.W."/>
            <person name="Cui Y."/>
            <person name="Zhang H."/>
            <person name="O'Toole P.W."/>
        </authorList>
    </citation>
    <scope>NUCLEOTIDE SEQUENCE [LARGE SCALE GENOMIC DNA]</scope>
    <source>
        <strain evidence="7 8">DSM 20653</strain>
    </source>
</reference>
<evidence type="ECO:0000256" key="5">
    <source>
        <dbReference type="ARBA" id="ARBA00023136"/>
    </source>
</evidence>
<evidence type="ECO:0000256" key="2">
    <source>
        <dbReference type="ARBA" id="ARBA00009142"/>
    </source>
</evidence>
<evidence type="ECO:0000256" key="3">
    <source>
        <dbReference type="ARBA" id="ARBA00022692"/>
    </source>
</evidence>
<dbReference type="GO" id="GO:0005886">
    <property type="term" value="C:plasma membrane"/>
    <property type="evidence" value="ECO:0007669"/>
    <property type="project" value="UniProtKB-SubCell"/>
</dbReference>
<dbReference type="PATRIC" id="fig|1423820.4.peg.678"/>
<dbReference type="Pfam" id="PF01925">
    <property type="entry name" value="TauE"/>
    <property type="match status" value="1"/>
</dbReference>
<dbReference type="InterPro" id="IPR002781">
    <property type="entry name" value="TM_pro_TauE-like"/>
</dbReference>
<dbReference type="AlphaFoldDB" id="A0A0R1ZGY8"/>
<keyword evidence="5 6" id="KW-0472">Membrane</keyword>
<comment type="similarity">
    <text evidence="2 6">Belongs to the 4-toluene sulfonate uptake permease (TSUP) (TC 2.A.102) family.</text>
</comment>